<dbReference type="Gene3D" id="2.60.120.260">
    <property type="entry name" value="Galactose-binding domain-like"/>
    <property type="match status" value="1"/>
</dbReference>
<keyword evidence="2" id="KW-0812">Transmembrane</keyword>
<dbReference type="Proteomes" id="UP001303115">
    <property type="component" value="Unassembled WGS sequence"/>
</dbReference>
<dbReference type="Pfam" id="PF01822">
    <property type="entry name" value="WSC"/>
    <property type="match status" value="4"/>
</dbReference>
<feature type="domain" description="WSC" evidence="8">
    <location>
        <begin position="348"/>
        <end position="437"/>
    </location>
</feature>
<reference evidence="10" key="1">
    <citation type="journal article" date="2023" name="Mol. Phylogenet. Evol.">
        <title>Genome-scale phylogeny and comparative genomics of the fungal order Sordariales.</title>
        <authorList>
            <person name="Hensen N."/>
            <person name="Bonometti L."/>
            <person name="Westerberg I."/>
            <person name="Brannstrom I.O."/>
            <person name="Guillou S."/>
            <person name="Cros-Aarteil S."/>
            <person name="Calhoun S."/>
            <person name="Haridas S."/>
            <person name="Kuo A."/>
            <person name="Mondo S."/>
            <person name="Pangilinan J."/>
            <person name="Riley R."/>
            <person name="LaButti K."/>
            <person name="Andreopoulos B."/>
            <person name="Lipzen A."/>
            <person name="Chen C."/>
            <person name="Yan M."/>
            <person name="Daum C."/>
            <person name="Ng V."/>
            <person name="Clum A."/>
            <person name="Steindorff A."/>
            <person name="Ohm R.A."/>
            <person name="Martin F."/>
            <person name="Silar P."/>
            <person name="Natvig D.O."/>
            <person name="Lalanne C."/>
            <person name="Gautier V."/>
            <person name="Ament-Velasquez S.L."/>
            <person name="Kruys A."/>
            <person name="Hutchinson M.I."/>
            <person name="Powell A.J."/>
            <person name="Barry K."/>
            <person name="Miller A.N."/>
            <person name="Grigoriev I.V."/>
            <person name="Debuchy R."/>
            <person name="Gladieux P."/>
            <person name="Hiltunen Thoren M."/>
            <person name="Johannesson H."/>
        </authorList>
    </citation>
    <scope>NUCLEOTIDE SEQUENCE [LARGE SCALE GENOMIC DNA]</scope>
    <source>
        <strain evidence="10">CBS 284.82</strain>
    </source>
</reference>
<keyword evidence="4" id="KW-1133">Transmembrane helix</keyword>
<dbReference type="GO" id="GO:0005886">
    <property type="term" value="C:plasma membrane"/>
    <property type="evidence" value="ECO:0007669"/>
    <property type="project" value="TreeGrafter"/>
</dbReference>
<dbReference type="InterPro" id="IPR051836">
    <property type="entry name" value="Kremen_rcpt"/>
</dbReference>
<feature type="chain" id="PRO_5042940971" evidence="7">
    <location>
        <begin position="23"/>
        <end position="606"/>
    </location>
</feature>
<comment type="caution">
    <text evidence="9">The sequence shown here is derived from an EMBL/GenBank/DDBJ whole genome shotgun (WGS) entry which is preliminary data.</text>
</comment>
<dbReference type="PANTHER" id="PTHR24269:SF16">
    <property type="entry name" value="PROTEIN SLG1"/>
    <property type="match status" value="1"/>
</dbReference>
<evidence type="ECO:0000256" key="5">
    <source>
        <dbReference type="ARBA" id="ARBA00023136"/>
    </source>
</evidence>
<gene>
    <name evidence="9" type="ORF">C8A01DRAFT_39922</name>
</gene>
<keyword evidence="6" id="KW-0325">Glycoprotein</keyword>
<keyword evidence="5" id="KW-0472">Membrane</keyword>
<name>A0AAN6PA72_9PEZI</name>
<accession>A0AAN6PA72</accession>
<keyword evidence="3 7" id="KW-0732">Signal</keyword>
<feature type="domain" description="WSC" evidence="8">
    <location>
        <begin position="34"/>
        <end position="126"/>
    </location>
</feature>
<protein>
    <submittedName>
        <fullName evidence="9">WSC domain-containing protein</fullName>
    </submittedName>
</protein>
<feature type="domain" description="WSC" evidence="8">
    <location>
        <begin position="239"/>
        <end position="329"/>
    </location>
</feature>
<dbReference type="InterPro" id="IPR008979">
    <property type="entry name" value="Galactose-bd-like_sf"/>
</dbReference>
<dbReference type="SUPFAM" id="SSF49785">
    <property type="entry name" value="Galactose-binding domain-like"/>
    <property type="match status" value="1"/>
</dbReference>
<feature type="domain" description="WSC" evidence="8">
    <location>
        <begin position="139"/>
        <end position="227"/>
    </location>
</feature>
<proteinExistence type="predicted"/>
<keyword evidence="10" id="KW-1185">Reference proteome</keyword>
<dbReference type="PANTHER" id="PTHR24269">
    <property type="entry name" value="KREMEN PROTEIN"/>
    <property type="match status" value="1"/>
</dbReference>
<evidence type="ECO:0000256" key="2">
    <source>
        <dbReference type="ARBA" id="ARBA00022692"/>
    </source>
</evidence>
<evidence type="ECO:0000313" key="10">
    <source>
        <dbReference type="Proteomes" id="UP001303115"/>
    </source>
</evidence>
<dbReference type="PROSITE" id="PS51212">
    <property type="entry name" value="WSC"/>
    <property type="match status" value="4"/>
</dbReference>
<dbReference type="EMBL" id="MU854519">
    <property type="protein sequence ID" value="KAK4033622.1"/>
    <property type="molecule type" value="Genomic_DNA"/>
</dbReference>
<evidence type="ECO:0000256" key="1">
    <source>
        <dbReference type="ARBA" id="ARBA00004167"/>
    </source>
</evidence>
<evidence type="ECO:0000256" key="3">
    <source>
        <dbReference type="ARBA" id="ARBA00022729"/>
    </source>
</evidence>
<evidence type="ECO:0000313" key="9">
    <source>
        <dbReference type="EMBL" id="KAK4033622.1"/>
    </source>
</evidence>
<evidence type="ECO:0000256" key="6">
    <source>
        <dbReference type="ARBA" id="ARBA00023180"/>
    </source>
</evidence>
<evidence type="ECO:0000259" key="8">
    <source>
        <dbReference type="PROSITE" id="PS51212"/>
    </source>
</evidence>
<evidence type="ECO:0000256" key="4">
    <source>
        <dbReference type="ARBA" id="ARBA00022989"/>
    </source>
</evidence>
<dbReference type="SMART" id="SM00321">
    <property type="entry name" value="WSC"/>
    <property type="match status" value="4"/>
</dbReference>
<evidence type="ECO:0000256" key="7">
    <source>
        <dbReference type="SAM" id="SignalP"/>
    </source>
</evidence>
<dbReference type="AlphaFoldDB" id="A0AAN6PA72"/>
<dbReference type="InterPro" id="IPR002889">
    <property type="entry name" value="WSC_carb-bd"/>
</dbReference>
<organism evidence="9 10">
    <name type="scientific">Parachaetomium inaequale</name>
    <dbReference type="NCBI Taxonomy" id="2588326"/>
    <lineage>
        <taxon>Eukaryota</taxon>
        <taxon>Fungi</taxon>
        <taxon>Dikarya</taxon>
        <taxon>Ascomycota</taxon>
        <taxon>Pezizomycotina</taxon>
        <taxon>Sordariomycetes</taxon>
        <taxon>Sordariomycetidae</taxon>
        <taxon>Sordariales</taxon>
        <taxon>Chaetomiaceae</taxon>
        <taxon>Parachaetomium</taxon>
    </lineage>
</organism>
<feature type="signal peptide" evidence="7">
    <location>
        <begin position="1"/>
        <end position="22"/>
    </location>
</feature>
<comment type="subcellular location">
    <subcellularLocation>
        <location evidence="1">Membrane</location>
        <topology evidence="1">Single-pass membrane protein</topology>
    </subcellularLocation>
</comment>
<sequence length="606" mass="63909">MPSTRSGLLATSLLALVASVSSLPSGLARRQAATYTFSGCYIDNSDGHRALPAASYADDHMTIASCAAFCSSFKYFGLEYARECYCDNAISAAATSVDELDCSFPCAGDASATCGAGDRLSVYENTAPVVGPAPAQLDGIPYVGCFHEGPQRVLPFKGLSAPDMTAAKCAANCEGYTYFGTEYGSECYCGNDVPTIAAPASECSMACSGDNSQLCGAGDRLTVYGPVKVAPTTLAPVGDYVYQGCYTDGPERVLAGKTLHDDHMTLELCAATCSAYAWYGVEYGKECYCGTELASSSVQEPQSGCTMTCGGNHDQVCGDSNRLSVYHNPSVTPGTGGAGSAPHAPVGDFQYQSCWTDDVYDRSLKGASYAADDMTLESCAAFCSDFTYFGVEYSRECYCDNTALGAAANEQDCSELCMGDSASWCGGPSRLNLYKKKPEEPEPEPTSDGCPGSAPASAVLLNGAFECAALDPWVVNTNVGGQVTNVAGSKDGSKMLQVFSNFYQEWKATNINIYQILHTVPGQEYQLSFDMAMGGGGGNNWNVAVGSHAPFASGNSGWSDWKTFSTTFTAVGSDKLSLQFNSVQWAYATFYFDNFVIKKVAATQAP</sequence>